<evidence type="ECO:0000259" key="2">
    <source>
        <dbReference type="PROSITE" id="PS50076"/>
    </source>
</evidence>
<dbReference type="SMART" id="SM00271">
    <property type="entry name" value="DnaJ"/>
    <property type="match status" value="1"/>
</dbReference>
<dbReference type="Pfam" id="PF00226">
    <property type="entry name" value="DnaJ"/>
    <property type="match status" value="1"/>
</dbReference>
<dbReference type="VEuPathDB" id="TrichDB:TVAG_252390"/>
<reference evidence="3" key="1">
    <citation type="submission" date="2006-10" db="EMBL/GenBank/DDBJ databases">
        <authorList>
            <person name="Amadeo P."/>
            <person name="Zhao Q."/>
            <person name="Wortman J."/>
            <person name="Fraser-Liggett C."/>
            <person name="Carlton J."/>
        </authorList>
    </citation>
    <scope>NUCLEOTIDE SEQUENCE</scope>
    <source>
        <strain evidence="3">G3</strain>
    </source>
</reference>
<sequence length="448" mass="52701">MLIYLFVAQTIPVLRHEDNPYTVLGLRPDASLEDIQFAYEKLLRLYRDTDNDDLFSENLNKITEAYEILTNPDRRYIFDHYRITSHEKIKTTRQKATDFVSKIRNIGRGDFFREYNPNPVNYFTPLYVSQDPEGLLQLNDRCFVLAYSENDYNSSFDYGRAFESAALDFSPYFSFWRISLEHMGGWFFDAYKINHRPGVAYLKRNSQNKVVVKKTIRTTDKDILKKWITNLTPDHILKVSDVEEAAKWVKSEPYHTHIISFAYSETPPFFLRAMSFNYPTIRFAYLRNESALSHSKWNYTKFPTTLVFRGGNSFEYRGNISLNMLSGYYYSPFVWKLMWEHQNFLLYCGTRKYPFNYSLHVTITDPSSLFAWLINVKDGDWRYIDSNARLMYNIDENGDPVGKPVKLPFIGGLIAALSSSHIMTSNKQINWSIFIIIIGYIIHLCFRD</sequence>
<dbReference type="OrthoDB" id="445556at2759"/>
<reference evidence="3" key="2">
    <citation type="journal article" date="2007" name="Science">
        <title>Draft genome sequence of the sexually transmitted pathogen Trichomonas vaginalis.</title>
        <authorList>
            <person name="Carlton J.M."/>
            <person name="Hirt R.P."/>
            <person name="Silva J.C."/>
            <person name="Delcher A.L."/>
            <person name="Schatz M."/>
            <person name="Zhao Q."/>
            <person name="Wortman J.R."/>
            <person name="Bidwell S.L."/>
            <person name="Alsmark U.C.M."/>
            <person name="Besteiro S."/>
            <person name="Sicheritz-Ponten T."/>
            <person name="Noel C.J."/>
            <person name="Dacks J.B."/>
            <person name="Foster P.G."/>
            <person name="Simillion C."/>
            <person name="Van de Peer Y."/>
            <person name="Miranda-Saavedra D."/>
            <person name="Barton G.J."/>
            <person name="Westrop G.D."/>
            <person name="Mueller S."/>
            <person name="Dessi D."/>
            <person name="Fiori P.L."/>
            <person name="Ren Q."/>
            <person name="Paulsen I."/>
            <person name="Zhang H."/>
            <person name="Bastida-Corcuera F.D."/>
            <person name="Simoes-Barbosa A."/>
            <person name="Brown M.T."/>
            <person name="Hayes R.D."/>
            <person name="Mukherjee M."/>
            <person name="Okumura C.Y."/>
            <person name="Schneider R."/>
            <person name="Smith A.J."/>
            <person name="Vanacova S."/>
            <person name="Villalvazo M."/>
            <person name="Haas B.J."/>
            <person name="Pertea M."/>
            <person name="Feldblyum T.V."/>
            <person name="Utterback T.R."/>
            <person name="Shu C.L."/>
            <person name="Osoegawa K."/>
            <person name="de Jong P.J."/>
            <person name="Hrdy I."/>
            <person name="Horvathova L."/>
            <person name="Zubacova Z."/>
            <person name="Dolezal P."/>
            <person name="Malik S.B."/>
            <person name="Logsdon J.M. Jr."/>
            <person name="Henze K."/>
            <person name="Gupta A."/>
            <person name="Wang C.C."/>
            <person name="Dunne R.L."/>
            <person name="Upcroft J.A."/>
            <person name="Upcroft P."/>
            <person name="White O."/>
            <person name="Salzberg S.L."/>
            <person name="Tang P."/>
            <person name="Chiu C.-H."/>
            <person name="Lee Y.-S."/>
            <person name="Embley T.M."/>
            <person name="Coombs G.H."/>
            <person name="Mottram J.C."/>
            <person name="Tachezy J."/>
            <person name="Fraser-Liggett C.M."/>
            <person name="Johnson P.J."/>
        </authorList>
    </citation>
    <scope>NUCLEOTIDE SEQUENCE [LARGE SCALE GENOMIC DNA]</scope>
    <source>
        <strain evidence="3">G3</strain>
    </source>
</reference>
<dbReference type="SUPFAM" id="SSF46565">
    <property type="entry name" value="Chaperone J-domain"/>
    <property type="match status" value="1"/>
</dbReference>
<dbReference type="PROSITE" id="PS50076">
    <property type="entry name" value="DNAJ_2"/>
    <property type="match status" value="1"/>
</dbReference>
<feature type="transmembrane region" description="Helical" evidence="1">
    <location>
        <begin position="429"/>
        <end position="446"/>
    </location>
</feature>
<dbReference type="Proteomes" id="UP000001542">
    <property type="component" value="Unassembled WGS sequence"/>
</dbReference>
<dbReference type="RefSeq" id="XP_001327649.1">
    <property type="nucleotide sequence ID" value="XM_001327614.1"/>
</dbReference>
<dbReference type="VEuPathDB" id="TrichDB:TVAGG3_0845960"/>
<dbReference type="PRINTS" id="PR00625">
    <property type="entry name" value="JDOMAIN"/>
</dbReference>
<feature type="domain" description="J" evidence="2">
    <location>
        <begin position="19"/>
        <end position="82"/>
    </location>
</feature>
<evidence type="ECO:0000313" key="4">
    <source>
        <dbReference type="Proteomes" id="UP000001542"/>
    </source>
</evidence>
<dbReference type="CDD" id="cd06257">
    <property type="entry name" value="DnaJ"/>
    <property type="match status" value="1"/>
</dbReference>
<protein>
    <submittedName>
        <fullName evidence="3">DnaJ domain containing protein</fullName>
    </submittedName>
</protein>
<dbReference type="AlphaFoldDB" id="A2DVY1"/>
<dbReference type="PANTHER" id="PTHR44303:SF2">
    <property type="entry name" value="DNAJ HOMOLOG SUBFAMILY C MEMBER 16"/>
    <property type="match status" value="1"/>
</dbReference>
<dbReference type="InterPro" id="IPR001623">
    <property type="entry name" value="DnaJ_domain"/>
</dbReference>
<gene>
    <name evidence="3" type="ORF">TVAG_252390</name>
</gene>
<dbReference type="InterPro" id="IPR036869">
    <property type="entry name" value="J_dom_sf"/>
</dbReference>
<evidence type="ECO:0000313" key="3">
    <source>
        <dbReference type="EMBL" id="EAY15426.1"/>
    </source>
</evidence>
<keyword evidence="1" id="KW-0472">Membrane</keyword>
<keyword evidence="1" id="KW-0812">Transmembrane</keyword>
<dbReference type="KEGG" id="tva:4773429"/>
<dbReference type="Gene3D" id="1.10.287.110">
    <property type="entry name" value="DnaJ domain"/>
    <property type="match status" value="1"/>
</dbReference>
<dbReference type="EMBL" id="DS113256">
    <property type="protein sequence ID" value="EAY15426.1"/>
    <property type="molecule type" value="Genomic_DNA"/>
</dbReference>
<dbReference type="PANTHER" id="PTHR44303">
    <property type="entry name" value="DNAJ HOMOLOG SUBFAMILY C MEMBER 16"/>
    <property type="match status" value="1"/>
</dbReference>
<keyword evidence="4" id="KW-1185">Reference proteome</keyword>
<proteinExistence type="predicted"/>
<dbReference type="InterPro" id="IPR052448">
    <property type="entry name" value="DnaJ_C16_autophagy_reg"/>
</dbReference>
<name>A2DVY1_TRIV3</name>
<dbReference type="InParanoid" id="A2DVY1"/>
<evidence type="ECO:0000256" key="1">
    <source>
        <dbReference type="SAM" id="Phobius"/>
    </source>
</evidence>
<keyword evidence="1" id="KW-1133">Transmembrane helix</keyword>
<accession>A2DVY1</accession>
<organism evidence="3 4">
    <name type="scientific">Trichomonas vaginalis (strain ATCC PRA-98 / G3)</name>
    <dbReference type="NCBI Taxonomy" id="412133"/>
    <lineage>
        <taxon>Eukaryota</taxon>
        <taxon>Metamonada</taxon>
        <taxon>Parabasalia</taxon>
        <taxon>Trichomonadida</taxon>
        <taxon>Trichomonadidae</taxon>
        <taxon>Trichomonas</taxon>
    </lineage>
</organism>